<dbReference type="Pfam" id="PF20736">
    <property type="entry name" value="Glyco_hydro127M"/>
    <property type="match status" value="1"/>
</dbReference>
<accession>A0A1H9CRR8</accession>
<gene>
    <name evidence="3" type="ORF">SAMN04487977_102284</name>
</gene>
<dbReference type="OrthoDB" id="9757939at2"/>
<dbReference type="RefSeq" id="WP_074641385.1">
    <property type="nucleotide sequence ID" value="NZ_FOFU01000002.1"/>
</dbReference>
<evidence type="ECO:0000259" key="1">
    <source>
        <dbReference type="Pfam" id="PF07944"/>
    </source>
</evidence>
<dbReference type="EMBL" id="FOFU01000002">
    <property type="protein sequence ID" value="SEQ03920.1"/>
    <property type="molecule type" value="Genomic_DNA"/>
</dbReference>
<feature type="domain" description="Non-reducing end beta-L-arabinofuranosidase-like GH127 catalytic" evidence="1">
    <location>
        <begin position="9"/>
        <end position="421"/>
    </location>
</feature>
<proteinExistence type="predicted"/>
<keyword evidence="4" id="KW-1185">Reference proteome</keyword>
<reference evidence="3 4" key="1">
    <citation type="submission" date="2016-10" db="EMBL/GenBank/DDBJ databases">
        <authorList>
            <person name="de Groot N.N."/>
        </authorList>
    </citation>
    <scope>NUCLEOTIDE SEQUENCE [LARGE SCALE GENOMIC DNA]</scope>
    <source>
        <strain evidence="3 4">B25</strain>
    </source>
</reference>
<evidence type="ECO:0008006" key="5">
    <source>
        <dbReference type="Google" id="ProtNLM"/>
    </source>
</evidence>
<name>A0A1H9CRR8_9SPIR</name>
<protein>
    <recommendedName>
        <fullName evidence="5">DUF1680 family protein</fullName>
    </recommendedName>
</protein>
<evidence type="ECO:0000313" key="3">
    <source>
        <dbReference type="EMBL" id="SEQ03920.1"/>
    </source>
</evidence>
<dbReference type="Pfam" id="PF07944">
    <property type="entry name" value="Beta-AFase-like_GH127_cat"/>
    <property type="match status" value="1"/>
</dbReference>
<dbReference type="InterPro" id="IPR049046">
    <property type="entry name" value="Beta-AFase-like_GH127_middle"/>
</dbReference>
<organism evidence="3 4">
    <name type="scientific">Treponema bryantii</name>
    <dbReference type="NCBI Taxonomy" id="163"/>
    <lineage>
        <taxon>Bacteria</taxon>
        <taxon>Pseudomonadati</taxon>
        <taxon>Spirochaetota</taxon>
        <taxon>Spirochaetia</taxon>
        <taxon>Spirochaetales</taxon>
        <taxon>Treponemataceae</taxon>
        <taxon>Treponema</taxon>
    </lineage>
</organism>
<dbReference type="PANTHER" id="PTHR31151:SF0">
    <property type="entry name" value="PROLINE-TRNA LIGASE (DUF1680)"/>
    <property type="match status" value="1"/>
</dbReference>
<evidence type="ECO:0000313" key="4">
    <source>
        <dbReference type="Proteomes" id="UP000182360"/>
    </source>
</evidence>
<dbReference type="AlphaFoldDB" id="A0A1H9CRR8"/>
<feature type="domain" description="Non-reducing end beta-L-arabinofuranosidase-like GH127 middle" evidence="2">
    <location>
        <begin position="430"/>
        <end position="523"/>
    </location>
</feature>
<dbReference type="PANTHER" id="PTHR31151">
    <property type="entry name" value="PROLINE-TRNA LIGASE (DUF1680)"/>
    <property type="match status" value="1"/>
</dbReference>
<sequence>MIKAFNLGDVILKDDFFTEVTQKDVDFLNNFDLDRLLYNFRLTAGLPNKASGPYSGWENTRIGGHTLGHYLTAAAQACAGGYGDCSGTDGVTLKARLKLIIEGLAECQNATGTGFVFGATMADPSKPELQFDKMEAADYNDTWVPWYTMHKIVNGLVETAKLADSDTAQRSLEVAEKLGEWIYNRTSRWTAEQRDHVLAVEYGAMNDCLYELYKVAKAAGYENAVHFKNAAHAFDEEKLFEDVLAASREGGKPDVLNNKHANCTIPKFVGAINRCVTLLEESGAAAEQQKYLEYCKAFWKIVTERHTYITGGNSECEHFGRDNILDAERSNCNCETCNTHNMLKLTRTLFMLTGEKKYADYYENTFVNAILASVNHETGMTTYFQPMATGCFKTYCNIDVNKNYFWCCTGTGLENFTKLGDSLYFYDEDTLYVNQFVSSEVRWHSKNVVICQSSDLPESGKIELTVKAGESDFTIAIRIPDWVAGIPCFMINGVSASATKDIDYFYIKRSWKNGDKITVDFPMEIRAYNLPDNSRCFAFKYGPVVLAAELGRDSKMSLRQVGVQCDVCANKIVRGLEMPLNGNYGGTSGLKPLATETLLVEEPVDEFMKNINKHFEKQEGLRFILRNADWYGTLCFTPYYRINNQRYGIYWLFTDSQEEIRMLETMAQSSADSTANYIEGIGVGYGAQTEGNETTWPYMQETGTGSVADPHELTRYAKAGGSFSYMFKVLPDEDKKIYLDCTFLKTDEGKQIIIKSGDTLIADYTLSCDGDDEKFVKSFELPQSLTKGQKELRIEFSGKDGNESARLVAPVSTSWK</sequence>
<evidence type="ECO:0000259" key="2">
    <source>
        <dbReference type="Pfam" id="PF20736"/>
    </source>
</evidence>
<dbReference type="Proteomes" id="UP000182360">
    <property type="component" value="Unassembled WGS sequence"/>
</dbReference>
<dbReference type="InterPro" id="IPR012878">
    <property type="entry name" value="Beta-AFase-like_GH127_cat"/>
</dbReference>